<dbReference type="HOGENOM" id="CLU_038782_3_0_5"/>
<dbReference type="RefSeq" id="WP_013301393.1">
    <property type="nucleotide sequence ID" value="NC_014414.1"/>
</dbReference>
<dbReference type="GO" id="GO:0009254">
    <property type="term" value="P:peptidoglycan turnover"/>
    <property type="evidence" value="ECO:0007669"/>
    <property type="project" value="UniProtKB-UniRule"/>
</dbReference>
<evidence type="ECO:0000313" key="4">
    <source>
        <dbReference type="Proteomes" id="UP000001302"/>
    </source>
</evidence>
<dbReference type="HAMAP" id="MF_01270">
    <property type="entry name" value="AnhMurNAc_kinase"/>
    <property type="match status" value="1"/>
</dbReference>
<comment type="function">
    <text evidence="2">Catalyzes the specific phosphorylation of 1,6-anhydro-N-acetylmuramic acid (anhMurNAc) with the simultaneous cleavage of the 1,6-anhydro ring, generating MurNAc-6-P. Is required for the utilization of anhMurNAc either imported from the medium or derived from its own cell wall murein, and thus plays a role in cell wall recycling.</text>
</comment>
<dbReference type="STRING" id="314260.PB2503_11874"/>
<keyword evidence="2" id="KW-0418">Kinase</keyword>
<reference evidence="3 4" key="2">
    <citation type="journal article" date="2011" name="J. Bacteriol.">
        <title>Complete genome sequence of strain HTCC2503T of Parvularcula bermudensis, the type species of the order "Parvularculales" in the class Alphaproteobacteria.</title>
        <authorList>
            <person name="Oh H.M."/>
            <person name="Kang I."/>
            <person name="Vergin K.L."/>
            <person name="Kang D."/>
            <person name="Rhee K.H."/>
            <person name="Giovannoni S.J."/>
            <person name="Cho J.C."/>
        </authorList>
    </citation>
    <scope>NUCLEOTIDE SEQUENCE [LARGE SCALE GENOMIC DNA]</scope>
    <source>
        <strain evidence="4">ATCC BAA-594 / HTCC2503 / KCTC 12087</strain>
    </source>
</reference>
<evidence type="ECO:0000256" key="2">
    <source>
        <dbReference type="HAMAP-Rule" id="MF_01270"/>
    </source>
</evidence>
<proteinExistence type="inferred from homology"/>
<dbReference type="GO" id="GO:0005524">
    <property type="term" value="F:ATP binding"/>
    <property type="evidence" value="ECO:0007669"/>
    <property type="project" value="UniProtKB-UniRule"/>
</dbReference>
<comment type="catalytic activity">
    <reaction evidence="2">
        <text>1,6-anhydro-N-acetyl-beta-muramate + ATP + H2O = N-acetyl-D-muramate 6-phosphate + ADP + H(+)</text>
        <dbReference type="Rhea" id="RHEA:24952"/>
        <dbReference type="ChEBI" id="CHEBI:15377"/>
        <dbReference type="ChEBI" id="CHEBI:15378"/>
        <dbReference type="ChEBI" id="CHEBI:30616"/>
        <dbReference type="ChEBI" id="CHEBI:58690"/>
        <dbReference type="ChEBI" id="CHEBI:58722"/>
        <dbReference type="ChEBI" id="CHEBI:456216"/>
        <dbReference type="EC" id="2.7.1.170"/>
    </reaction>
</comment>
<evidence type="ECO:0000313" key="3">
    <source>
        <dbReference type="EMBL" id="ADM10419.1"/>
    </source>
</evidence>
<accession>E0TDX0</accession>
<dbReference type="UniPathway" id="UPA00544"/>
<dbReference type="AlphaFoldDB" id="E0TDX0"/>
<protein>
    <recommendedName>
        <fullName evidence="2">Anhydro-N-acetylmuramic acid kinase</fullName>
        <ecNumber evidence="2">2.7.1.170</ecNumber>
    </recommendedName>
    <alternativeName>
        <fullName evidence="2">AnhMurNAc kinase</fullName>
    </alternativeName>
</protein>
<dbReference type="UniPathway" id="UPA00343"/>
<gene>
    <name evidence="2" type="primary">anmK</name>
    <name evidence="3" type="ordered locus">PB2503_11874</name>
</gene>
<keyword evidence="1 2" id="KW-0119">Carbohydrate metabolism</keyword>
<dbReference type="GO" id="GO:0097175">
    <property type="term" value="P:1,6-anhydro-N-acetyl-beta-muramic acid catabolic process"/>
    <property type="evidence" value="ECO:0007669"/>
    <property type="project" value="UniProtKB-UniRule"/>
</dbReference>
<comment type="similarity">
    <text evidence="2">Belongs to the anhydro-N-acetylmuramic acid kinase family.</text>
</comment>
<dbReference type="EMBL" id="CP002156">
    <property type="protein sequence ID" value="ADM10419.1"/>
    <property type="molecule type" value="Genomic_DNA"/>
</dbReference>
<dbReference type="OrthoDB" id="9763949at2"/>
<sequence>MAPRTIRAPSPDRVYSAIGLMSGTSLDGVDVAMLRTDGETLSEFGPMHFLPYPSGTRAAVVAATKAALEGRSDAKEIHQASDLVTSAHIEAVRDFLQAHRLTPQAVDVVGFHGQTILHRPAIAGRAAPGQTLQIGDGRHLASEVQIPVVDQFRRADIANGGEGAPLAPIYHLARARGAAIDGSIAVLNIGGVANITFLPKDRSIARLMAFDCGPGNGLIDQWVSAKTVNRMDEGGKLAANGKIHEDRIHLMSHSPYLKRKPPKSLDRYDFKLGGVDGLTLEDGAATLTAFTASCVASAAAFLPEPPSIWVVVGGGRHNPVMMAALADRLPSPVVACEELGWRGDFVEAEAFAFLAVRRLKELPISFPMTTHVPRPLLGGEIHPLTA</sequence>
<dbReference type="KEGG" id="pbr:PB2503_11874"/>
<dbReference type="GO" id="GO:0016301">
    <property type="term" value="F:kinase activity"/>
    <property type="evidence" value="ECO:0007669"/>
    <property type="project" value="UniProtKB-KW"/>
</dbReference>
<dbReference type="InterPro" id="IPR005338">
    <property type="entry name" value="Anhydro_N_Ac-Mur_kinase"/>
</dbReference>
<dbReference type="eggNOG" id="COG2377">
    <property type="taxonomic scope" value="Bacteria"/>
</dbReference>
<dbReference type="EC" id="2.7.1.170" evidence="2"/>
<dbReference type="Proteomes" id="UP000001302">
    <property type="component" value="Chromosome"/>
</dbReference>
<keyword evidence="2" id="KW-0067">ATP-binding</keyword>
<comment type="pathway">
    <text evidence="2">Amino-sugar metabolism; 1,6-anhydro-N-acetylmuramate degradation.</text>
</comment>
<keyword evidence="2" id="KW-0808">Transferase</keyword>
<comment type="pathway">
    <text evidence="2">Cell wall biogenesis; peptidoglycan recycling.</text>
</comment>
<reference evidence="4" key="1">
    <citation type="submission" date="2010-08" db="EMBL/GenBank/DDBJ databases">
        <title>Genome sequence of Parvularcula bermudensis HTCC2503.</title>
        <authorList>
            <person name="Kang D.-M."/>
            <person name="Oh H.-M."/>
            <person name="Cho J.-C."/>
        </authorList>
    </citation>
    <scope>NUCLEOTIDE SEQUENCE [LARGE SCALE GENOMIC DNA]</scope>
    <source>
        <strain evidence="4">ATCC BAA-594 / HTCC2503 / KCTC 12087</strain>
    </source>
</reference>
<dbReference type="Gene3D" id="3.30.420.40">
    <property type="match status" value="2"/>
</dbReference>
<organism evidence="3 4">
    <name type="scientific">Parvularcula bermudensis (strain ATCC BAA-594 / HTCC2503 / KCTC 12087)</name>
    <dbReference type="NCBI Taxonomy" id="314260"/>
    <lineage>
        <taxon>Bacteria</taxon>
        <taxon>Pseudomonadati</taxon>
        <taxon>Pseudomonadota</taxon>
        <taxon>Alphaproteobacteria</taxon>
        <taxon>Parvularculales</taxon>
        <taxon>Parvularculaceae</taxon>
        <taxon>Parvularcula</taxon>
    </lineage>
</organism>
<dbReference type="InterPro" id="IPR043129">
    <property type="entry name" value="ATPase_NBD"/>
</dbReference>
<dbReference type="PANTHER" id="PTHR30605">
    <property type="entry name" value="ANHYDRO-N-ACETYLMURAMIC ACID KINASE"/>
    <property type="match status" value="1"/>
</dbReference>
<keyword evidence="4" id="KW-1185">Reference proteome</keyword>
<dbReference type="GO" id="GO:0006040">
    <property type="term" value="P:amino sugar metabolic process"/>
    <property type="evidence" value="ECO:0007669"/>
    <property type="project" value="InterPro"/>
</dbReference>
<dbReference type="PANTHER" id="PTHR30605:SF0">
    <property type="entry name" value="ANHYDRO-N-ACETYLMURAMIC ACID KINASE"/>
    <property type="match status" value="1"/>
</dbReference>
<dbReference type="GO" id="GO:0016773">
    <property type="term" value="F:phosphotransferase activity, alcohol group as acceptor"/>
    <property type="evidence" value="ECO:0007669"/>
    <property type="project" value="UniProtKB-UniRule"/>
</dbReference>
<name>E0TDX0_PARBH</name>
<feature type="binding site" evidence="2">
    <location>
        <begin position="23"/>
        <end position="30"/>
    </location>
    <ligand>
        <name>ATP</name>
        <dbReference type="ChEBI" id="CHEBI:30616"/>
    </ligand>
</feature>
<dbReference type="SUPFAM" id="SSF53067">
    <property type="entry name" value="Actin-like ATPase domain"/>
    <property type="match status" value="1"/>
</dbReference>
<dbReference type="NCBIfam" id="NF007141">
    <property type="entry name" value="PRK09585.1-5"/>
    <property type="match status" value="1"/>
</dbReference>
<evidence type="ECO:0000256" key="1">
    <source>
        <dbReference type="ARBA" id="ARBA00023277"/>
    </source>
</evidence>
<keyword evidence="2" id="KW-0547">Nucleotide-binding</keyword>
<dbReference type="Pfam" id="PF03702">
    <property type="entry name" value="AnmK"/>
    <property type="match status" value="1"/>
</dbReference>